<evidence type="ECO:0000313" key="2">
    <source>
        <dbReference type="Proteomes" id="UP000533429"/>
    </source>
</evidence>
<protein>
    <submittedName>
        <fullName evidence="1">Uncharacterized protein</fullName>
    </submittedName>
</protein>
<dbReference type="Proteomes" id="UP000533429">
    <property type="component" value="Unassembled WGS sequence"/>
</dbReference>
<accession>A0A850QSB0</accession>
<evidence type="ECO:0000313" key="1">
    <source>
        <dbReference type="EMBL" id="NVP02557.1"/>
    </source>
</evidence>
<name>A0A850QSB0_PHODD</name>
<comment type="caution">
    <text evidence="1">The sequence shown here is derived from an EMBL/GenBank/DDBJ whole genome shotgun (WGS) entry which is preliminary data.</text>
</comment>
<dbReference type="EMBL" id="JABXOR010001302">
    <property type="protein sequence ID" value="NVP02557.1"/>
    <property type="molecule type" value="Genomic_DNA"/>
</dbReference>
<reference evidence="1 2" key="1">
    <citation type="submission" date="2020-06" db="EMBL/GenBank/DDBJ databases">
        <title>Photobacterium damselae subsp. damselae comparative genomics.</title>
        <authorList>
            <person name="Osorio C.R."/>
        </authorList>
    </citation>
    <scope>NUCLEOTIDE SEQUENCE [LARGE SCALE GENOMIC DNA]</scope>
    <source>
        <strain evidence="1 2">TW250/03</strain>
    </source>
</reference>
<organism evidence="1 2">
    <name type="scientific">Photobacterium damselae subsp. damselae</name>
    <name type="common">Listonella damsela</name>
    <dbReference type="NCBI Taxonomy" id="85581"/>
    <lineage>
        <taxon>Bacteria</taxon>
        <taxon>Pseudomonadati</taxon>
        <taxon>Pseudomonadota</taxon>
        <taxon>Gammaproteobacteria</taxon>
        <taxon>Vibrionales</taxon>
        <taxon>Vibrionaceae</taxon>
        <taxon>Photobacterium</taxon>
    </lineage>
</organism>
<dbReference type="AlphaFoldDB" id="A0A850QSB0"/>
<sequence length="106" mass="11908">MGHIPLYGNTVPQEQIARIIAHKEDMEELLDEGRLHQIQKGGQLESSDSFLIHSIAKDLVTNKLAWNGLGYLYKVIRLSPSGWGGLYSKFVGFVKVLSENWSLMPP</sequence>
<proteinExistence type="predicted"/>
<gene>
    <name evidence="1" type="ORF">HWA77_20305</name>
</gene>